<sequence>MSAPFVPMTAPPLPTGWTEHISPTGQPYYHNAITKQSTYARPMPDFASLAHASVPAAQPKKKKEKPLVKTPIQALTGCVSSRRKGILSIRTRLRRKVYGLSRTRSRMPCPL</sequence>
<dbReference type="InterPro" id="IPR001202">
    <property type="entry name" value="WW_dom"/>
</dbReference>
<protein>
    <recommendedName>
        <fullName evidence="1">WW domain-containing protein</fullName>
    </recommendedName>
</protein>
<dbReference type="SUPFAM" id="SSF51045">
    <property type="entry name" value="WW domain"/>
    <property type="match status" value="1"/>
</dbReference>
<dbReference type="InterPro" id="IPR036020">
    <property type="entry name" value="WW_dom_sf"/>
</dbReference>
<dbReference type="EMBL" id="JASBNA010000001">
    <property type="protein sequence ID" value="KAK7695991.1"/>
    <property type="molecule type" value="Genomic_DNA"/>
</dbReference>
<evidence type="ECO:0000313" key="2">
    <source>
        <dbReference type="EMBL" id="KAK7695991.1"/>
    </source>
</evidence>
<dbReference type="Gene3D" id="2.20.70.10">
    <property type="match status" value="1"/>
</dbReference>
<name>A0AAW0GR78_9APHY</name>
<dbReference type="Proteomes" id="UP001385951">
    <property type="component" value="Unassembled WGS sequence"/>
</dbReference>
<feature type="domain" description="WW" evidence="1">
    <location>
        <begin position="11"/>
        <end position="44"/>
    </location>
</feature>
<dbReference type="CDD" id="cd00201">
    <property type="entry name" value="WW"/>
    <property type="match status" value="1"/>
</dbReference>
<reference evidence="2 3" key="1">
    <citation type="submission" date="2022-09" db="EMBL/GenBank/DDBJ databases">
        <authorList>
            <person name="Palmer J.M."/>
        </authorList>
    </citation>
    <scope>NUCLEOTIDE SEQUENCE [LARGE SCALE GENOMIC DNA]</scope>
    <source>
        <strain evidence="2 3">DSM 7382</strain>
    </source>
</reference>
<dbReference type="Pfam" id="PF00397">
    <property type="entry name" value="WW"/>
    <property type="match status" value="1"/>
</dbReference>
<dbReference type="SMART" id="SM00456">
    <property type="entry name" value="WW"/>
    <property type="match status" value="1"/>
</dbReference>
<dbReference type="PROSITE" id="PS50020">
    <property type="entry name" value="WW_DOMAIN_2"/>
    <property type="match status" value="1"/>
</dbReference>
<gene>
    <name evidence="2" type="ORF">QCA50_000631</name>
</gene>
<proteinExistence type="predicted"/>
<organism evidence="2 3">
    <name type="scientific">Cerrena zonata</name>
    <dbReference type="NCBI Taxonomy" id="2478898"/>
    <lineage>
        <taxon>Eukaryota</taxon>
        <taxon>Fungi</taxon>
        <taxon>Dikarya</taxon>
        <taxon>Basidiomycota</taxon>
        <taxon>Agaricomycotina</taxon>
        <taxon>Agaricomycetes</taxon>
        <taxon>Polyporales</taxon>
        <taxon>Cerrenaceae</taxon>
        <taxon>Cerrena</taxon>
    </lineage>
</organism>
<keyword evidence="3" id="KW-1185">Reference proteome</keyword>
<accession>A0AAW0GR78</accession>
<comment type="caution">
    <text evidence="2">The sequence shown here is derived from an EMBL/GenBank/DDBJ whole genome shotgun (WGS) entry which is preliminary data.</text>
</comment>
<dbReference type="PROSITE" id="PS01159">
    <property type="entry name" value="WW_DOMAIN_1"/>
    <property type="match status" value="1"/>
</dbReference>
<dbReference type="AlphaFoldDB" id="A0AAW0GR78"/>
<evidence type="ECO:0000259" key="1">
    <source>
        <dbReference type="PROSITE" id="PS50020"/>
    </source>
</evidence>
<evidence type="ECO:0000313" key="3">
    <source>
        <dbReference type="Proteomes" id="UP001385951"/>
    </source>
</evidence>